<dbReference type="OrthoDB" id="9886994at2759"/>
<dbReference type="AlphaFoldDB" id="A0A9Q1EKZ1"/>
<dbReference type="EMBL" id="JAINUF010000016">
    <property type="protein sequence ID" value="KAJ8340715.1"/>
    <property type="molecule type" value="Genomic_DNA"/>
</dbReference>
<keyword evidence="2" id="KW-1185">Reference proteome</keyword>
<reference evidence="1" key="1">
    <citation type="journal article" date="2023" name="Science">
        <title>Genome structures resolve the early diversification of teleost fishes.</title>
        <authorList>
            <person name="Parey E."/>
            <person name="Louis A."/>
            <person name="Montfort J."/>
            <person name="Bouchez O."/>
            <person name="Roques C."/>
            <person name="Iampietro C."/>
            <person name="Lluch J."/>
            <person name="Castinel A."/>
            <person name="Donnadieu C."/>
            <person name="Desvignes T."/>
            <person name="Floi Bucao C."/>
            <person name="Jouanno E."/>
            <person name="Wen M."/>
            <person name="Mejri S."/>
            <person name="Dirks R."/>
            <person name="Jansen H."/>
            <person name="Henkel C."/>
            <person name="Chen W.J."/>
            <person name="Zahm M."/>
            <person name="Cabau C."/>
            <person name="Klopp C."/>
            <person name="Thompson A.W."/>
            <person name="Robinson-Rechavi M."/>
            <person name="Braasch I."/>
            <person name="Lecointre G."/>
            <person name="Bobe J."/>
            <person name="Postlethwait J.H."/>
            <person name="Berthelot C."/>
            <person name="Roest Crollius H."/>
            <person name="Guiguen Y."/>
        </authorList>
    </citation>
    <scope>NUCLEOTIDE SEQUENCE</scope>
    <source>
        <strain evidence="1">WJC10195</strain>
    </source>
</reference>
<evidence type="ECO:0000313" key="2">
    <source>
        <dbReference type="Proteomes" id="UP001152622"/>
    </source>
</evidence>
<dbReference type="PANTHER" id="PTHR46880">
    <property type="entry name" value="RAS-ASSOCIATING DOMAIN-CONTAINING PROTEIN"/>
    <property type="match status" value="1"/>
</dbReference>
<organism evidence="1 2">
    <name type="scientific">Synaphobranchus kaupii</name>
    <name type="common">Kaup's arrowtooth eel</name>
    <dbReference type="NCBI Taxonomy" id="118154"/>
    <lineage>
        <taxon>Eukaryota</taxon>
        <taxon>Metazoa</taxon>
        <taxon>Chordata</taxon>
        <taxon>Craniata</taxon>
        <taxon>Vertebrata</taxon>
        <taxon>Euteleostomi</taxon>
        <taxon>Actinopterygii</taxon>
        <taxon>Neopterygii</taxon>
        <taxon>Teleostei</taxon>
        <taxon>Anguilliformes</taxon>
        <taxon>Synaphobranchidae</taxon>
        <taxon>Synaphobranchus</taxon>
    </lineage>
</organism>
<sequence>MVVFLCTDGVAVYMGKRTGVAAKLKEHIEHLLAIHCVAHRLELGMVDSIKEHPRLKKLQEVLHFLHQQYHYSLKALRELRMLAEALEEKVLKPVFVAHFEDRVSPERTPQPSPAVMGGANKILCYLKSHANVHFMHFLLDPLDMLKTLSLQFQQDKLTR</sequence>
<gene>
    <name evidence="1" type="ORF">SKAU_G00353480</name>
</gene>
<protein>
    <submittedName>
        <fullName evidence="1">Uncharacterized protein</fullName>
    </submittedName>
</protein>
<proteinExistence type="predicted"/>
<accession>A0A9Q1EKZ1</accession>
<name>A0A9Q1EKZ1_SYNKA</name>
<dbReference type="Proteomes" id="UP001152622">
    <property type="component" value="Chromosome 16"/>
</dbReference>
<comment type="caution">
    <text evidence="1">The sequence shown here is derived from an EMBL/GenBank/DDBJ whole genome shotgun (WGS) entry which is preliminary data.</text>
</comment>
<evidence type="ECO:0000313" key="1">
    <source>
        <dbReference type="EMBL" id="KAJ8340715.1"/>
    </source>
</evidence>
<dbReference type="PANTHER" id="PTHR46880:SF5">
    <property type="entry name" value="DUF4371 DOMAIN-CONTAINING PROTEIN"/>
    <property type="match status" value="1"/>
</dbReference>